<comment type="caution">
    <text evidence="1">The sequence shown here is derived from an EMBL/GenBank/DDBJ whole genome shotgun (WGS) entry which is preliminary data.</text>
</comment>
<dbReference type="AlphaFoldDB" id="A0A3N0GKP4"/>
<gene>
    <name evidence="1" type="ORF">EFL26_19065</name>
</gene>
<evidence type="ECO:0000313" key="2">
    <source>
        <dbReference type="Proteomes" id="UP000279994"/>
    </source>
</evidence>
<dbReference type="EMBL" id="RJSF01000044">
    <property type="protein sequence ID" value="RNM12698.1"/>
    <property type="molecule type" value="Genomic_DNA"/>
</dbReference>
<evidence type="ECO:0000313" key="1">
    <source>
        <dbReference type="EMBL" id="RNM12698.1"/>
    </source>
</evidence>
<proteinExistence type="predicted"/>
<dbReference type="RefSeq" id="WP_123224461.1">
    <property type="nucleotide sequence ID" value="NZ_RJSF01000044.1"/>
</dbReference>
<dbReference type="OrthoDB" id="5193143at2"/>
<reference evidence="1 2" key="1">
    <citation type="submission" date="2018-11" db="EMBL/GenBank/DDBJ databases">
        <authorList>
            <person name="Li F."/>
        </authorList>
    </citation>
    <scope>NUCLEOTIDE SEQUENCE [LARGE SCALE GENOMIC DNA]</scope>
    <source>
        <strain evidence="1 2">Gsoil 818</strain>
    </source>
</reference>
<organism evidence="1 2">
    <name type="scientific">Nocardioides pocheonensis</name>
    <dbReference type="NCBI Taxonomy" id="661485"/>
    <lineage>
        <taxon>Bacteria</taxon>
        <taxon>Bacillati</taxon>
        <taxon>Actinomycetota</taxon>
        <taxon>Actinomycetes</taxon>
        <taxon>Propionibacteriales</taxon>
        <taxon>Nocardioidaceae</taxon>
        <taxon>Nocardioides</taxon>
    </lineage>
</organism>
<sequence>MSAVSPVPEGVEYFLDTRGDARALRVSWHHEADVVVLSMWRGRECVSSFRLSIDEVPELIAVLRDGLDRSYDAVSRPAGDAATTR</sequence>
<accession>A0A3N0GKP4</accession>
<keyword evidence="2" id="KW-1185">Reference proteome</keyword>
<protein>
    <submittedName>
        <fullName evidence="1">Uncharacterized protein</fullName>
    </submittedName>
</protein>
<dbReference type="Proteomes" id="UP000279994">
    <property type="component" value="Unassembled WGS sequence"/>
</dbReference>
<name>A0A3N0GKP4_9ACTN</name>